<dbReference type="Gene3D" id="3.90.550.10">
    <property type="entry name" value="Spore Coat Polysaccharide Biosynthesis Protein SpsA, Chain A"/>
    <property type="match status" value="2"/>
</dbReference>
<dbReference type="PANTHER" id="PTHR43685">
    <property type="entry name" value="GLYCOSYLTRANSFERASE"/>
    <property type="match status" value="1"/>
</dbReference>
<evidence type="ECO:0000259" key="1">
    <source>
        <dbReference type="Pfam" id="PF00535"/>
    </source>
</evidence>
<accession>A0A1I3XCZ4</accession>
<proteinExistence type="predicted"/>
<keyword evidence="2" id="KW-0808">Transferase</keyword>
<dbReference type="InterPro" id="IPR001173">
    <property type="entry name" value="Glyco_trans_2-like"/>
</dbReference>
<dbReference type="GO" id="GO:0044010">
    <property type="term" value="P:single-species biofilm formation"/>
    <property type="evidence" value="ECO:0007669"/>
    <property type="project" value="TreeGrafter"/>
</dbReference>
<dbReference type="RefSeq" id="WP_175533649.1">
    <property type="nucleotide sequence ID" value="NZ_FOSQ01000001.1"/>
</dbReference>
<dbReference type="SUPFAM" id="SSF53448">
    <property type="entry name" value="Nucleotide-diphospho-sugar transferases"/>
    <property type="match status" value="2"/>
</dbReference>
<sequence>MTSSKPLASHRPVARIAAALLGELRRHPALRAGLRGLARPALPLLRPCLRALPTPDALGYQRWIEAHDTLTEAEAQAMRREAMERRNPPLLSIAMPVHETPPALLRQAIESLKAQTYPHWELCAVDDASPSGHVEALLAEMAAVDPRIRWRRRTRNGHIARATNDAIGMARGDFVLLMDHDDLLPARALHDVAALVRQHPDLDIAYSDEDKIDAQGRRFAPYFKPDFDPDLLLAQNLVSHLGVYSKRLLRRIGGLRPGFNGSQDHDLALRAAAATTPARIHHIPRILYHWRQPAQGSYSKREAARCVRASRAAVMESLAAAGEVGVVLQPAPLAPSWHRVVHPVRMPRPLVSVLVAMPRGGRLPECADGVLRRTQWAELEMIVAAPMQERGGDPASPPAGAFRPLDARVRFLDVPPGTSRAGALNLAAAEARGSLLLLLDPAMDVLSPYWIGELAGQALRQPVGAVGAKLMGHDGRLLHAGYALDPAAVVRPVAPDAMAGEVGPGGMLALARQVSAVSGAVMMLRRAVFESAGGLDEEALPHAMHDVDLCLRLRWRGMRVLHTPFAMLMHRGVLDALPGPLPEGLAAMEAARAVMRQRWAETLAADPFHNPNLPQLAACTADSTFSRFGWPREGAA</sequence>
<dbReference type="PANTHER" id="PTHR43685:SF2">
    <property type="entry name" value="GLYCOSYLTRANSFERASE 2-LIKE DOMAIN-CONTAINING PROTEIN"/>
    <property type="match status" value="1"/>
</dbReference>
<name>A0A1I3XCZ4_9PROT</name>
<evidence type="ECO:0000313" key="2">
    <source>
        <dbReference type="EMBL" id="SFK17377.1"/>
    </source>
</evidence>
<dbReference type="STRING" id="1123062.SAMN02745775_101190"/>
<dbReference type="CDD" id="cd04184">
    <property type="entry name" value="GT2_RfbC_Mx_like"/>
    <property type="match status" value="1"/>
</dbReference>
<dbReference type="AlphaFoldDB" id="A0A1I3XCZ4"/>
<keyword evidence="3" id="KW-1185">Reference proteome</keyword>
<evidence type="ECO:0000313" key="3">
    <source>
        <dbReference type="Proteomes" id="UP000199473"/>
    </source>
</evidence>
<dbReference type="Pfam" id="PF00535">
    <property type="entry name" value="Glycos_transf_2"/>
    <property type="match status" value="1"/>
</dbReference>
<protein>
    <submittedName>
        <fullName evidence="2">Glycosyltransferase like family 2</fullName>
    </submittedName>
</protein>
<dbReference type="GO" id="GO:0016740">
    <property type="term" value="F:transferase activity"/>
    <property type="evidence" value="ECO:0007669"/>
    <property type="project" value="UniProtKB-KW"/>
</dbReference>
<feature type="domain" description="Glycosyltransferase 2-like" evidence="1">
    <location>
        <begin position="92"/>
        <end position="249"/>
    </location>
</feature>
<dbReference type="InterPro" id="IPR050834">
    <property type="entry name" value="Glycosyltransf_2"/>
</dbReference>
<dbReference type="Proteomes" id="UP000199473">
    <property type="component" value="Unassembled WGS sequence"/>
</dbReference>
<reference evidence="2 3" key="1">
    <citation type="submission" date="2016-10" db="EMBL/GenBank/DDBJ databases">
        <authorList>
            <person name="de Groot N.N."/>
        </authorList>
    </citation>
    <scope>NUCLEOTIDE SEQUENCE [LARGE SCALE GENOMIC DNA]</scope>
    <source>
        <strain evidence="2 3">DSM 19981</strain>
    </source>
</reference>
<organism evidence="2 3">
    <name type="scientific">Falsiroseomonas stagni DSM 19981</name>
    <dbReference type="NCBI Taxonomy" id="1123062"/>
    <lineage>
        <taxon>Bacteria</taxon>
        <taxon>Pseudomonadati</taxon>
        <taxon>Pseudomonadota</taxon>
        <taxon>Alphaproteobacteria</taxon>
        <taxon>Acetobacterales</taxon>
        <taxon>Roseomonadaceae</taxon>
        <taxon>Falsiroseomonas</taxon>
    </lineage>
</organism>
<dbReference type="InterPro" id="IPR029044">
    <property type="entry name" value="Nucleotide-diphossugar_trans"/>
</dbReference>
<dbReference type="EMBL" id="FOSQ01000001">
    <property type="protein sequence ID" value="SFK17377.1"/>
    <property type="molecule type" value="Genomic_DNA"/>
</dbReference>
<gene>
    <name evidence="2" type="ORF">SAMN02745775_101190</name>
</gene>